<dbReference type="PANTHER" id="PTHR33570">
    <property type="entry name" value="4-CARBOXYMUCONOLACTONE DECARBOXYLASE FAMILY PROTEIN"/>
    <property type="match status" value="1"/>
</dbReference>
<gene>
    <name evidence="2" type="ORF">BV494_01135</name>
</gene>
<organism evidence="2 3">
    <name type="scientific">Rahnella sikkimica</name>
    <dbReference type="NCBI Taxonomy" id="1805933"/>
    <lineage>
        <taxon>Bacteria</taxon>
        <taxon>Pseudomonadati</taxon>
        <taxon>Pseudomonadota</taxon>
        <taxon>Gammaproteobacteria</taxon>
        <taxon>Enterobacterales</taxon>
        <taxon>Yersiniaceae</taxon>
        <taxon>Rahnella</taxon>
    </lineage>
</organism>
<proteinExistence type="predicted"/>
<accession>A0A2L1UKZ6</accession>
<sequence length="108" mass="11907">MSAKTPSPMLPPETMTRLTPKLAQVTEQVLFGDLWQRSELPARDRSLITVAALIALNRTEQLPFHLDLAVKNGVTHSELSEVITHLAFYAGWPAAASALTRFAELNPQ</sequence>
<reference evidence="3" key="1">
    <citation type="submission" date="2017-01" db="EMBL/GenBank/DDBJ databases">
        <title>Genome sequence of Rouxiella sp. ERMR1:05.</title>
        <authorList>
            <person name="Kumar R."/>
            <person name="Singh D."/>
            <person name="Kumar S."/>
        </authorList>
    </citation>
    <scope>NUCLEOTIDE SEQUENCE [LARGE SCALE GENOMIC DNA]</scope>
    <source>
        <strain evidence="3">ERMR1:05</strain>
    </source>
</reference>
<dbReference type="EMBL" id="CP019062">
    <property type="protein sequence ID" value="AVF33609.1"/>
    <property type="molecule type" value="Genomic_DNA"/>
</dbReference>
<evidence type="ECO:0000313" key="2">
    <source>
        <dbReference type="EMBL" id="AVF33609.1"/>
    </source>
</evidence>
<dbReference type="RefSeq" id="WP_226790005.1">
    <property type="nucleotide sequence ID" value="NZ_CP019062.1"/>
</dbReference>
<dbReference type="PANTHER" id="PTHR33570:SF9">
    <property type="entry name" value="BLL4600 PROTEIN"/>
    <property type="match status" value="1"/>
</dbReference>
<keyword evidence="3" id="KW-1185">Reference proteome</keyword>
<name>A0A2L1UKZ6_9GAMM</name>
<dbReference type="AlphaFoldDB" id="A0A2L1UKZ6"/>
<dbReference type="Proteomes" id="UP000239197">
    <property type="component" value="Chromosome"/>
</dbReference>
<dbReference type="Pfam" id="PF02627">
    <property type="entry name" value="CMD"/>
    <property type="match status" value="1"/>
</dbReference>
<protein>
    <submittedName>
        <fullName evidence="2">4-carboxymuconolactone decarboxylase</fullName>
    </submittedName>
</protein>
<dbReference type="Gene3D" id="1.20.1290.10">
    <property type="entry name" value="AhpD-like"/>
    <property type="match status" value="1"/>
</dbReference>
<dbReference type="InterPro" id="IPR029032">
    <property type="entry name" value="AhpD-like"/>
</dbReference>
<dbReference type="GO" id="GO:0051920">
    <property type="term" value="F:peroxiredoxin activity"/>
    <property type="evidence" value="ECO:0007669"/>
    <property type="project" value="InterPro"/>
</dbReference>
<dbReference type="KEGG" id="rox:BV494_01135"/>
<evidence type="ECO:0000313" key="3">
    <source>
        <dbReference type="Proteomes" id="UP000239197"/>
    </source>
</evidence>
<dbReference type="InterPro" id="IPR003779">
    <property type="entry name" value="CMD-like"/>
</dbReference>
<dbReference type="InterPro" id="IPR052512">
    <property type="entry name" value="4CMD/NDH-1_regulator"/>
</dbReference>
<dbReference type="SUPFAM" id="SSF69118">
    <property type="entry name" value="AhpD-like"/>
    <property type="match status" value="1"/>
</dbReference>
<evidence type="ECO:0000259" key="1">
    <source>
        <dbReference type="Pfam" id="PF02627"/>
    </source>
</evidence>
<feature type="domain" description="Carboxymuconolactone decarboxylase-like" evidence="1">
    <location>
        <begin position="20"/>
        <end position="100"/>
    </location>
</feature>